<dbReference type="EMBL" id="SELW01000142">
    <property type="protein sequence ID" value="TID30476.1"/>
    <property type="molecule type" value="Genomic_DNA"/>
</dbReference>
<evidence type="ECO:0000313" key="7">
    <source>
        <dbReference type="Proteomes" id="UP000307173"/>
    </source>
</evidence>
<accession>A0A4T0X4U3</accession>
<dbReference type="Proteomes" id="UP000307173">
    <property type="component" value="Unassembled WGS sequence"/>
</dbReference>
<comment type="similarity">
    <text evidence="3">Belongs to the INP1 family.</text>
</comment>
<dbReference type="OrthoDB" id="3980558at2759"/>
<evidence type="ECO:0000256" key="5">
    <source>
        <dbReference type="ARBA" id="ARBA00023136"/>
    </source>
</evidence>
<evidence type="ECO:0000256" key="3">
    <source>
        <dbReference type="ARBA" id="ARBA00010707"/>
    </source>
</evidence>
<organism evidence="6 7">
    <name type="scientific">Pichia inconspicua</name>
    <dbReference type="NCBI Taxonomy" id="52247"/>
    <lineage>
        <taxon>Eukaryota</taxon>
        <taxon>Fungi</taxon>
        <taxon>Dikarya</taxon>
        <taxon>Ascomycota</taxon>
        <taxon>Saccharomycotina</taxon>
        <taxon>Pichiomycetes</taxon>
        <taxon>Pichiales</taxon>
        <taxon>Pichiaceae</taxon>
        <taxon>Pichia</taxon>
    </lineage>
</organism>
<comment type="function">
    <text evidence="1">Required for peroxisome inheritance.</text>
</comment>
<dbReference type="AlphaFoldDB" id="A0A4T0X4U3"/>
<evidence type="ECO:0000256" key="2">
    <source>
        <dbReference type="ARBA" id="ARBA00004421"/>
    </source>
</evidence>
<comment type="subcellular location">
    <subcellularLocation>
        <location evidence="2">Peroxisome membrane</location>
        <topology evidence="2">Peripheral membrane protein</topology>
    </subcellularLocation>
</comment>
<name>A0A4T0X4U3_9ASCO</name>
<dbReference type="GO" id="GO:0005780">
    <property type="term" value="C:extrinsic component of intraperoxisomal membrane"/>
    <property type="evidence" value="ECO:0007669"/>
    <property type="project" value="InterPro"/>
</dbReference>
<dbReference type="STRING" id="52247.A0A4T0X4U3"/>
<dbReference type="Pfam" id="PF12634">
    <property type="entry name" value="Inp1"/>
    <property type="match status" value="1"/>
</dbReference>
<evidence type="ECO:0000256" key="4">
    <source>
        <dbReference type="ARBA" id="ARBA00021397"/>
    </source>
</evidence>
<keyword evidence="5" id="KW-0472">Membrane</keyword>
<sequence>MVKESTQSGGTRRFNPLRKLLIGCARKKATDSIDNNKDNNNIKTVTKDARVILFSHTESNVSQYKLDYDESDLHVILRNHKPSVISQGKFQIYTINMIFNYFTSGSLTHPILPSSQFIKINSNTYIIPIRNRRRYWKLSLNTEDNTIIEEFEKVLDSIAKLKINMVVDFPLPSPFTSFINPSDCPNITNKNNILTSNSDSLILYHPVPVRPQTSSTVSINTNSLDNTNADISSLNTTYSDIDKIEIDNDDDIDIIHDVSSSDLLTIENIQDPDIDLDYDLKKSEEEDMEDNVIDQFDHSIDSYLHQFDNNKLQNNIHISKRYSLTFKDYDDLKPISTETMHKYKHTIKNLIKSESNTGLFDNLMK</sequence>
<proteinExistence type="inferred from homology"/>
<gene>
    <name evidence="6" type="ORF">CANINC_000987</name>
</gene>
<dbReference type="InterPro" id="IPR024758">
    <property type="entry name" value="Inp1"/>
</dbReference>
<evidence type="ECO:0000256" key="1">
    <source>
        <dbReference type="ARBA" id="ARBA00003594"/>
    </source>
</evidence>
<reference evidence="6 7" key="1">
    <citation type="journal article" date="2019" name="Front. Genet.">
        <title>Whole-Genome Sequencing of the Opportunistic Yeast Pathogen Candida inconspicua Uncovers Its Hybrid Origin.</title>
        <authorList>
            <person name="Mixao V."/>
            <person name="Hansen A.P."/>
            <person name="Saus E."/>
            <person name="Boekhout T."/>
            <person name="Lass-Florl C."/>
            <person name="Gabaldon T."/>
        </authorList>
    </citation>
    <scope>NUCLEOTIDE SEQUENCE [LARGE SCALE GENOMIC DNA]</scope>
    <source>
        <strain evidence="6 7">CBS 180</strain>
    </source>
</reference>
<evidence type="ECO:0000313" key="6">
    <source>
        <dbReference type="EMBL" id="TID30476.1"/>
    </source>
</evidence>
<dbReference type="GO" id="GO:0045033">
    <property type="term" value="P:peroxisome inheritance"/>
    <property type="evidence" value="ECO:0007669"/>
    <property type="project" value="InterPro"/>
</dbReference>
<keyword evidence="7" id="KW-1185">Reference proteome</keyword>
<protein>
    <recommendedName>
        <fullName evidence="4">Inheritance of peroxisomes protein 1</fullName>
    </recommendedName>
</protein>
<comment type="caution">
    <text evidence="6">The sequence shown here is derived from an EMBL/GenBank/DDBJ whole genome shotgun (WGS) entry which is preliminary data.</text>
</comment>